<name>A0A1I8HUF9_9PLAT</name>
<dbReference type="Gene3D" id="3.30.40.10">
    <property type="entry name" value="Zinc/RING finger domain, C3HC4 (zinc finger)"/>
    <property type="match status" value="1"/>
</dbReference>
<feature type="coiled-coil region" evidence="6">
    <location>
        <begin position="530"/>
        <end position="575"/>
    </location>
</feature>
<proteinExistence type="predicted"/>
<dbReference type="InterPro" id="IPR001841">
    <property type="entry name" value="Znf_RING"/>
</dbReference>
<evidence type="ECO:0000256" key="5">
    <source>
        <dbReference type="PROSITE-ProRule" id="PRU00175"/>
    </source>
</evidence>
<dbReference type="Gene3D" id="3.80.10.10">
    <property type="entry name" value="Ribonuclease Inhibitor"/>
    <property type="match status" value="1"/>
</dbReference>
<keyword evidence="2" id="KW-0677">Repeat</keyword>
<organism evidence="9 10">
    <name type="scientific">Macrostomum lignano</name>
    <dbReference type="NCBI Taxonomy" id="282301"/>
    <lineage>
        <taxon>Eukaryota</taxon>
        <taxon>Metazoa</taxon>
        <taxon>Spiralia</taxon>
        <taxon>Lophotrochozoa</taxon>
        <taxon>Platyhelminthes</taxon>
        <taxon>Rhabditophora</taxon>
        <taxon>Macrostomorpha</taxon>
        <taxon>Macrostomida</taxon>
        <taxon>Macrostomidae</taxon>
        <taxon>Macrostomum</taxon>
    </lineage>
</organism>
<dbReference type="InterPro" id="IPR013083">
    <property type="entry name" value="Znf_RING/FYVE/PHD"/>
</dbReference>
<dbReference type="SUPFAM" id="SSF52058">
    <property type="entry name" value="L domain-like"/>
    <property type="match status" value="1"/>
</dbReference>
<protein>
    <submittedName>
        <fullName evidence="10">RING-type domain-containing protein</fullName>
    </submittedName>
</protein>
<dbReference type="SMART" id="SM00369">
    <property type="entry name" value="LRR_TYP"/>
    <property type="match status" value="4"/>
</dbReference>
<dbReference type="GO" id="GO:0008270">
    <property type="term" value="F:zinc ion binding"/>
    <property type="evidence" value="ECO:0007669"/>
    <property type="project" value="UniProtKB-KW"/>
</dbReference>
<dbReference type="GO" id="GO:0005737">
    <property type="term" value="C:cytoplasm"/>
    <property type="evidence" value="ECO:0007669"/>
    <property type="project" value="TreeGrafter"/>
</dbReference>
<evidence type="ECO:0000256" key="6">
    <source>
        <dbReference type="SAM" id="Coils"/>
    </source>
</evidence>
<keyword evidence="3 5" id="KW-0863">Zinc-finger</keyword>
<keyword evidence="4" id="KW-0862">Zinc</keyword>
<evidence type="ECO:0000256" key="1">
    <source>
        <dbReference type="ARBA" id="ARBA00022614"/>
    </source>
</evidence>
<dbReference type="PANTHER" id="PTHR48051:SF1">
    <property type="entry name" value="RAS SUPPRESSOR PROTEIN 1"/>
    <property type="match status" value="1"/>
</dbReference>
<dbReference type="Pfam" id="PF13855">
    <property type="entry name" value="LRR_8"/>
    <property type="match status" value="2"/>
</dbReference>
<dbReference type="SUPFAM" id="SSF57850">
    <property type="entry name" value="RING/U-box"/>
    <property type="match status" value="1"/>
</dbReference>
<feature type="region of interest" description="Disordered" evidence="7">
    <location>
        <begin position="662"/>
        <end position="681"/>
    </location>
</feature>
<feature type="coiled-coil region" evidence="6">
    <location>
        <begin position="288"/>
        <end position="315"/>
    </location>
</feature>
<dbReference type="InterPro" id="IPR032675">
    <property type="entry name" value="LRR_dom_sf"/>
</dbReference>
<evidence type="ECO:0000256" key="2">
    <source>
        <dbReference type="ARBA" id="ARBA00022737"/>
    </source>
</evidence>
<dbReference type="CDD" id="cd16515">
    <property type="entry name" value="RING-HC_LRSAM1"/>
    <property type="match status" value="1"/>
</dbReference>
<dbReference type="Proteomes" id="UP000095280">
    <property type="component" value="Unplaced"/>
</dbReference>
<reference evidence="10" key="1">
    <citation type="submission" date="2016-11" db="UniProtKB">
        <authorList>
            <consortium name="WormBaseParasite"/>
        </authorList>
    </citation>
    <scope>IDENTIFICATION</scope>
</reference>
<dbReference type="InterPro" id="IPR003591">
    <property type="entry name" value="Leu-rich_rpt_typical-subtyp"/>
</dbReference>
<feature type="compositionally biased region" description="Basic and acidic residues" evidence="7">
    <location>
        <begin position="669"/>
        <end position="680"/>
    </location>
</feature>
<dbReference type="Pfam" id="PF13920">
    <property type="entry name" value="zf-C3HC4_3"/>
    <property type="match status" value="1"/>
</dbReference>
<keyword evidence="1" id="KW-0433">Leucine-rich repeat</keyword>
<dbReference type="PROSITE" id="PS50089">
    <property type="entry name" value="ZF_RING_2"/>
    <property type="match status" value="1"/>
</dbReference>
<evidence type="ECO:0000256" key="4">
    <source>
        <dbReference type="ARBA" id="ARBA00022833"/>
    </source>
</evidence>
<dbReference type="InterPro" id="IPR050216">
    <property type="entry name" value="LRR_domain-containing"/>
</dbReference>
<evidence type="ECO:0000259" key="8">
    <source>
        <dbReference type="PROSITE" id="PS50089"/>
    </source>
</evidence>
<evidence type="ECO:0000313" key="9">
    <source>
        <dbReference type="Proteomes" id="UP000095280"/>
    </source>
</evidence>
<keyword evidence="9" id="KW-1185">Reference proteome</keyword>
<dbReference type="WBParaSite" id="maker-uti_cns_0008105-snap-gene-0.3-mRNA-1">
    <property type="protein sequence ID" value="maker-uti_cns_0008105-snap-gene-0.3-mRNA-1"/>
    <property type="gene ID" value="maker-uti_cns_0008105-snap-gene-0.3"/>
</dbReference>
<keyword evidence="6" id="KW-0175">Coiled coil</keyword>
<dbReference type="PROSITE" id="PS51450">
    <property type="entry name" value="LRR"/>
    <property type="match status" value="2"/>
</dbReference>
<evidence type="ECO:0000256" key="7">
    <source>
        <dbReference type="SAM" id="MobiDB-lite"/>
    </source>
</evidence>
<dbReference type="InterPro" id="IPR001611">
    <property type="entry name" value="Leu-rich_rpt"/>
</dbReference>
<feature type="domain" description="RING-type" evidence="8">
    <location>
        <begin position="724"/>
        <end position="759"/>
    </location>
</feature>
<accession>A0A1I8HUF9</accession>
<dbReference type="PANTHER" id="PTHR48051">
    <property type="match status" value="1"/>
</dbReference>
<keyword evidence="3 5" id="KW-0479">Metal-binding</keyword>
<evidence type="ECO:0000313" key="10">
    <source>
        <dbReference type="WBParaSite" id="maker-uti_cns_0008105-snap-gene-0.3-mRNA-1"/>
    </source>
</evidence>
<sequence>MPLFGRKQTEAGKRRLERKLYLAQESESSPFDLSECELTEVPTGVYTQIRVLRKEALLLNDNWLTSLGPESKLTSLANLRVLDLRNNELTDLPNNIGCLTCLQVLSLDRNKLTWLPASMQSMRNLQTLGLRDNRLKSLPSEIFLGLASLKLLDIAGNPMRQLPRTICQARTLENLTLSPQGFTYPSKGQCRIFDNYLILIIIVKYYFSSCNNIIYHAHVLEICAQGTEAIMRFLCKEAGVQYEPPSRFALHILPSPEVESSGGGPGMGGGGNSGPLLKELANDYEDSVQVQERVLAQRRQQRQELERQIQEDSSAQLALATRSQEQRRAAVDRLDADAADGQALDLAAVQAARQRDRQRLVEDVSAAESSADRLIRHLLDWNVRASGREAILEQLEQQDQEESLTELTAQHRSEILASMDKLLAESDSLESRRRRVEADRADAVTAAAKAGERTEEVERALDTHASQRRGLVSSIAEEQSRQREAFAQLLIQRDYKSQRLCQEVSLIERELCAITRAEMQRRRDRSDASLTALAAKRDALIRLLQQLMDERTKRANELTKRLAELEEQRKADQIDYWLVQYQRLMERRPGQLEPGLSVRLTKLLAKAGAQSYEPQFLRHRVLNLKRLRLCADDADLRDTIGIRELGVRRAIIAELAALGDDLDDSEAENDNKESGHPPDKFDEEAAACREKLEPSAPPMALVAPASEPQPASVVRARTAESTGCCVCMDATPDTLFLNCGHVCCCEACSTGLSLCPLCRQPILRRIFVSALMAEAE</sequence>
<evidence type="ECO:0000256" key="3">
    <source>
        <dbReference type="ARBA" id="ARBA00022771"/>
    </source>
</evidence>
<dbReference type="AlphaFoldDB" id="A0A1I8HUF9"/>